<organism evidence="2 3">
    <name type="scientific">Galendromus occidentalis</name>
    <name type="common">western predatory mite</name>
    <dbReference type="NCBI Taxonomy" id="34638"/>
    <lineage>
        <taxon>Eukaryota</taxon>
        <taxon>Metazoa</taxon>
        <taxon>Ecdysozoa</taxon>
        <taxon>Arthropoda</taxon>
        <taxon>Chelicerata</taxon>
        <taxon>Arachnida</taxon>
        <taxon>Acari</taxon>
        <taxon>Parasitiformes</taxon>
        <taxon>Mesostigmata</taxon>
        <taxon>Gamasina</taxon>
        <taxon>Phytoseioidea</taxon>
        <taxon>Phytoseiidae</taxon>
        <taxon>Typhlodrominae</taxon>
        <taxon>Galendromus</taxon>
    </lineage>
</organism>
<evidence type="ECO:0000256" key="1">
    <source>
        <dbReference type="SAM" id="Phobius"/>
    </source>
</evidence>
<dbReference type="AlphaFoldDB" id="A0AAJ7SHJ3"/>
<reference evidence="3" key="1">
    <citation type="submission" date="2025-08" db="UniProtKB">
        <authorList>
            <consortium name="RefSeq"/>
        </authorList>
    </citation>
    <scope>IDENTIFICATION</scope>
</reference>
<dbReference type="Proteomes" id="UP000694867">
    <property type="component" value="Unplaced"/>
</dbReference>
<protein>
    <submittedName>
        <fullName evidence="3">Uncharacterized protein LOC100901077</fullName>
    </submittedName>
</protein>
<evidence type="ECO:0000313" key="3">
    <source>
        <dbReference type="RefSeq" id="XP_028968023.1"/>
    </source>
</evidence>
<sequence length="220" mass="24784">MAYKIAYFSIRKPDDFLLKSEDDYYDDGDYDPNEYPNNGVTRARVNENIAYAALGVTILVCVFVLGLLCFMLKTKYMKNATGYDESRRGKSWSRMFEKESDQPQEAKRPSSMLLSFGRSMPSLPTAPSHCDLYDDTMSCSNLSTGLTGFQELPVLLTHTRRNRNRMNPELSFAIASAKSRANLSEKNATSSVDGRVPLAEDEADFHDSPYEVVLDIKTPL</sequence>
<keyword evidence="1" id="KW-0812">Transmembrane</keyword>
<accession>A0AAJ7SHJ3</accession>
<keyword evidence="1" id="KW-0472">Membrane</keyword>
<evidence type="ECO:0000313" key="2">
    <source>
        <dbReference type="Proteomes" id="UP000694867"/>
    </source>
</evidence>
<dbReference type="RefSeq" id="XP_028968023.1">
    <property type="nucleotide sequence ID" value="XM_029112190.1"/>
</dbReference>
<dbReference type="GeneID" id="100901077"/>
<keyword evidence="1" id="KW-1133">Transmembrane helix</keyword>
<gene>
    <name evidence="3" type="primary">LOC100901077</name>
</gene>
<name>A0AAJ7SHJ3_9ACAR</name>
<keyword evidence="2" id="KW-1185">Reference proteome</keyword>
<feature type="transmembrane region" description="Helical" evidence="1">
    <location>
        <begin position="49"/>
        <end position="72"/>
    </location>
</feature>
<dbReference type="KEGG" id="goe:100901077"/>
<proteinExistence type="predicted"/>